<protein>
    <recommendedName>
        <fullName evidence="1">acetate--CoA ligase</fullName>
        <ecNumber evidence="1">6.2.1.1</ecNumber>
    </recommendedName>
</protein>
<feature type="domain" description="AMP-dependent synthetase/ligase" evidence="6">
    <location>
        <begin position="261"/>
        <end position="438"/>
    </location>
</feature>
<keyword evidence="4" id="KW-0067">ATP-binding</keyword>
<evidence type="ECO:0000256" key="1">
    <source>
        <dbReference type="ARBA" id="ARBA00013275"/>
    </source>
</evidence>
<dbReference type="InterPro" id="IPR000873">
    <property type="entry name" value="AMP-dep_synth/lig_dom"/>
</dbReference>
<keyword evidence="2" id="KW-0436">Ligase</keyword>
<dbReference type="Proteomes" id="UP000549517">
    <property type="component" value="Unassembled WGS sequence"/>
</dbReference>
<accession>A0A849AY65</accession>
<dbReference type="GO" id="GO:0005829">
    <property type="term" value="C:cytosol"/>
    <property type="evidence" value="ECO:0007669"/>
    <property type="project" value="TreeGrafter"/>
</dbReference>
<evidence type="ECO:0000259" key="6">
    <source>
        <dbReference type="Pfam" id="PF00501"/>
    </source>
</evidence>
<dbReference type="Gene3D" id="3.30.300.30">
    <property type="match status" value="1"/>
</dbReference>
<evidence type="ECO:0000256" key="4">
    <source>
        <dbReference type="ARBA" id="ARBA00022840"/>
    </source>
</evidence>
<dbReference type="GO" id="GO:0003987">
    <property type="term" value="F:acetate-CoA ligase activity"/>
    <property type="evidence" value="ECO:0007669"/>
    <property type="project" value="UniProtKB-EC"/>
</dbReference>
<keyword evidence="5" id="KW-0007">Acetylation</keyword>
<proteinExistence type="predicted"/>
<organism evidence="8 9">
    <name type="scientific">Brevibacterium luteolum</name>
    <dbReference type="NCBI Taxonomy" id="199591"/>
    <lineage>
        <taxon>Bacteria</taxon>
        <taxon>Bacillati</taxon>
        <taxon>Actinomycetota</taxon>
        <taxon>Actinomycetes</taxon>
        <taxon>Micrococcales</taxon>
        <taxon>Brevibacteriaceae</taxon>
        <taxon>Brevibacterium</taxon>
    </lineage>
</organism>
<name>A0A849AY65_9MICO</name>
<dbReference type="InterPro" id="IPR042099">
    <property type="entry name" value="ANL_N_sf"/>
</dbReference>
<dbReference type="AlphaFoldDB" id="A0A849AY65"/>
<evidence type="ECO:0000313" key="9">
    <source>
        <dbReference type="Proteomes" id="UP000549517"/>
    </source>
</evidence>
<dbReference type="GO" id="GO:0005524">
    <property type="term" value="F:ATP binding"/>
    <property type="evidence" value="ECO:0007669"/>
    <property type="project" value="UniProtKB-KW"/>
</dbReference>
<dbReference type="PANTHER" id="PTHR24095:SF14">
    <property type="entry name" value="ACETYL-COENZYME A SYNTHETASE 1"/>
    <property type="match status" value="1"/>
</dbReference>
<evidence type="ECO:0000313" key="8">
    <source>
        <dbReference type="EMBL" id="NNG79574.1"/>
    </source>
</evidence>
<dbReference type="InterPro" id="IPR025110">
    <property type="entry name" value="AMP-bd_C"/>
</dbReference>
<keyword evidence="3" id="KW-0547">Nucleotide-binding</keyword>
<evidence type="ECO:0000256" key="5">
    <source>
        <dbReference type="ARBA" id="ARBA00022990"/>
    </source>
</evidence>
<reference evidence="8 9" key="1">
    <citation type="submission" date="2020-05" db="EMBL/GenBank/DDBJ databases">
        <title>MicrobeNet Type strains.</title>
        <authorList>
            <person name="Nicholson A.C."/>
        </authorList>
    </citation>
    <scope>NUCLEOTIDE SEQUENCE [LARGE SCALE GENOMIC DNA]</scope>
    <source>
        <strain evidence="8 9">CCUG 46604</strain>
    </source>
</reference>
<comment type="caution">
    <text evidence="8">The sequence shown here is derived from an EMBL/GenBank/DDBJ whole genome shotgun (WGS) entry which is preliminary data.</text>
</comment>
<dbReference type="InterPro" id="IPR045851">
    <property type="entry name" value="AMP-bd_C_sf"/>
</dbReference>
<dbReference type="PANTHER" id="PTHR24095">
    <property type="entry name" value="ACETYL-COENZYME A SYNTHETASE"/>
    <property type="match status" value="1"/>
</dbReference>
<feature type="domain" description="AMP-binding enzyme C-terminal" evidence="7">
    <location>
        <begin position="506"/>
        <end position="572"/>
    </location>
</feature>
<evidence type="ECO:0000259" key="7">
    <source>
        <dbReference type="Pfam" id="PF13193"/>
    </source>
</evidence>
<dbReference type="SUPFAM" id="SSF56801">
    <property type="entry name" value="Acetyl-CoA synthetase-like"/>
    <property type="match status" value="1"/>
</dbReference>
<dbReference type="Pfam" id="PF13193">
    <property type="entry name" value="AMP-binding_C"/>
    <property type="match status" value="1"/>
</dbReference>
<dbReference type="Gene3D" id="3.40.50.12780">
    <property type="entry name" value="N-terminal domain of ligase-like"/>
    <property type="match status" value="2"/>
</dbReference>
<sequence>MAEAPAPFTGIDPNTLTADWQPIIDLLDWTAAPSSVWQPGPYGGQWFPGGRIDPLFNLVTRHARANGSKIALHWEGESGERLSFTYAELATEVAAVATALRGRGVTDGDVVAFHTGWLPETVFAVLACIDIGARWSMLPISLPAEALATRLAQLQPSLLITQDGAWRHGTVIPLKVRADDALASAESVEHTLVIRRTGLNVPWFHGDHWFDDLTHAARPATRHVETATSAVDSGRPIDAHLCAGHLAAPGAPSLTTWHSLAAVFATAAAFHGAVRTGGTFWCAGDVSWAVSQWHGLLGPLLYGDTIVVYEGTLDVPHHQRAFEIMNRYDVSTFVTTPAVMRTMRSWHDDVTAAGSVAALCRVVTAGEPVEPELRRWMQRAFVENGCEVVDGWGQILLSGIVFVHGGSCQLGRGVISVTDADDRPVEPGHTGELIVTAPLPGMVSTASGAGAEDTICAPFTRRPDLGFASGDLVLVEPDGGFTFQGRIDPAISVSGQLVSLTAVGQLLEDHPFVDAARAVAVRDPEHGRSVWAAVVTSEPASRQLAVDLMSSVREMLGGLARPRAIVFVDTLDADLDRQLLGRALAGLVPAGAEWGQLRWADVLAYCRLQDRRSR</sequence>
<gene>
    <name evidence="8" type="ORF">HLA91_09335</name>
</gene>
<evidence type="ECO:0000256" key="3">
    <source>
        <dbReference type="ARBA" id="ARBA00022741"/>
    </source>
</evidence>
<feature type="domain" description="AMP-dependent synthetase/ligase" evidence="6">
    <location>
        <begin position="60"/>
        <end position="198"/>
    </location>
</feature>
<evidence type="ECO:0000256" key="2">
    <source>
        <dbReference type="ARBA" id="ARBA00022598"/>
    </source>
</evidence>
<dbReference type="GO" id="GO:0006085">
    <property type="term" value="P:acetyl-CoA biosynthetic process"/>
    <property type="evidence" value="ECO:0007669"/>
    <property type="project" value="TreeGrafter"/>
</dbReference>
<dbReference type="EC" id="6.2.1.1" evidence="1"/>
<dbReference type="RefSeq" id="WP_170274451.1">
    <property type="nucleotide sequence ID" value="NZ_BAAAKH010000011.1"/>
</dbReference>
<dbReference type="EMBL" id="JABEMC010000005">
    <property type="protein sequence ID" value="NNG79574.1"/>
    <property type="molecule type" value="Genomic_DNA"/>
</dbReference>
<dbReference type="Pfam" id="PF00501">
    <property type="entry name" value="AMP-binding"/>
    <property type="match status" value="2"/>
</dbReference>